<keyword evidence="1" id="KW-0677">Repeat</keyword>
<keyword evidence="2 3" id="KW-0802">TPR repeat</keyword>
<accession>A0A1X7ADH9</accession>
<name>A0A1X7ADH9_9RHOB</name>
<protein>
    <submittedName>
        <fullName evidence="4">Lipoprotein NlpI</fullName>
    </submittedName>
</protein>
<feature type="repeat" description="TPR" evidence="3">
    <location>
        <begin position="136"/>
        <end position="169"/>
    </location>
</feature>
<dbReference type="Gene3D" id="1.25.40.10">
    <property type="entry name" value="Tetratricopeptide repeat domain"/>
    <property type="match status" value="1"/>
</dbReference>
<dbReference type="PANTHER" id="PTHR44858">
    <property type="entry name" value="TETRATRICOPEPTIDE REPEAT PROTEIN 6"/>
    <property type="match status" value="1"/>
</dbReference>
<dbReference type="EMBL" id="FWFP01000020">
    <property type="protein sequence ID" value="SLN76720.1"/>
    <property type="molecule type" value="Genomic_DNA"/>
</dbReference>
<dbReference type="SUPFAM" id="SSF48452">
    <property type="entry name" value="TPR-like"/>
    <property type="match status" value="1"/>
</dbReference>
<evidence type="ECO:0000256" key="2">
    <source>
        <dbReference type="ARBA" id="ARBA00022803"/>
    </source>
</evidence>
<evidence type="ECO:0000313" key="5">
    <source>
        <dbReference type="Proteomes" id="UP000193778"/>
    </source>
</evidence>
<feature type="repeat" description="TPR" evidence="3">
    <location>
        <begin position="102"/>
        <end position="135"/>
    </location>
</feature>
<organism evidence="4 5">
    <name type="scientific">Ruegeria meonggei</name>
    <dbReference type="NCBI Taxonomy" id="1446476"/>
    <lineage>
        <taxon>Bacteria</taxon>
        <taxon>Pseudomonadati</taxon>
        <taxon>Pseudomonadota</taxon>
        <taxon>Alphaproteobacteria</taxon>
        <taxon>Rhodobacterales</taxon>
        <taxon>Roseobacteraceae</taxon>
        <taxon>Ruegeria</taxon>
    </lineage>
</organism>
<evidence type="ECO:0000256" key="3">
    <source>
        <dbReference type="PROSITE-ProRule" id="PRU00339"/>
    </source>
</evidence>
<evidence type="ECO:0000256" key="1">
    <source>
        <dbReference type="ARBA" id="ARBA00022737"/>
    </source>
</evidence>
<dbReference type="Pfam" id="PF13414">
    <property type="entry name" value="TPR_11"/>
    <property type="match status" value="1"/>
</dbReference>
<proteinExistence type="predicted"/>
<keyword evidence="5" id="KW-1185">Reference proteome</keyword>
<keyword evidence="4" id="KW-0449">Lipoprotein</keyword>
<dbReference type="PROSITE" id="PS50005">
    <property type="entry name" value="TPR"/>
    <property type="match status" value="2"/>
</dbReference>
<dbReference type="Proteomes" id="UP000193778">
    <property type="component" value="Unassembled WGS sequence"/>
</dbReference>
<gene>
    <name evidence="4" type="ORF">RUM8411_04468</name>
</gene>
<dbReference type="InterPro" id="IPR019734">
    <property type="entry name" value="TPR_rpt"/>
</dbReference>
<reference evidence="5" key="1">
    <citation type="submission" date="2017-03" db="EMBL/GenBank/DDBJ databases">
        <authorList>
            <person name="Rodrigo-Torres L."/>
            <person name="Arahal R.D."/>
            <person name="Lucena T."/>
        </authorList>
    </citation>
    <scope>NUCLEOTIDE SEQUENCE [LARGE SCALE GENOMIC DNA]</scope>
    <source>
        <strain evidence="5">CECT 8411</strain>
    </source>
</reference>
<dbReference type="InterPro" id="IPR050498">
    <property type="entry name" value="Ycf3"/>
</dbReference>
<sequence>MRVWKIATFGIFLAAIWFVVSWYKSQPSDHDEASLRADCETYAISPARTAEACTALLSGGDLSGEDRVNLLIWRGQAYKNKGEIQKANSDIAEVLDFDTDYVDALILRGYLRSEAGHYVEAIEDLSRAISIDPQNASIFKHRGVIYHRSGETDLELADYTRALELNPAYEGAANNIANVLVAQERYAEAIENLRGFVLRWPENPWFQGALGFLLFNHTDEYAEALEAFSKYAELRPSLATKYIFPAMVYFEAGEPQKGRKLIETYAEKLDEKNRQDALAIVRILQFLGLDGEFGQENQILYRSQALARAGQVEAARREYNVFEEKFGVSARLAVSEIILRGEPSLDKKRLIHDDDYFSEKLELFFIALSNLRHL</sequence>
<dbReference type="InterPro" id="IPR011990">
    <property type="entry name" value="TPR-like_helical_dom_sf"/>
</dbReference>
<dbReference type="Gene3D" id="1.25.40.1040">
    <property type="match status" value="1"/>
</dbReference>
<evidence type="ECO:0000313" key="4">
    <source>
        <dbReference type="EMBL" id="SLN76720.1"/>
    </source>
</evidence>
<dbReference type="PANTHER" id="PTHR44858:SF1">
    <property type="entry name" value="UDP-N-ACETYLGLUCOSAMINE--PEPTIDE N-ACETYLGLUCOSAMINYLTRANSFERASE SPINDLY-RELATED"/>
    <property type="match status" value="1"/>
</dbReference>
<dbReference type="AlphaFoldDB" id="A0A1X7ADH9"/>
<dbReference type="Pfam" id="PF13432">
    <property type="entry name" value="TPR_16"/>
    <property type="match status" value="1"/>
</dbReference>
<dbReference type="SMART" id="SM00028">
    <property type="entry name" value="TPR"/>
    <property type="match status" value="4"/>
</dbReference>